<proteinExistence type="predicted"/>
<dbReference type="InterPro" id="IPR036236">
    <property type="entry name" value="Znf_C2H2_sf"/>
</dbReference>
<evidence type="ECO:0000256" key="7">
    <source>
        <dbReference type="SAM" id="MobiDB-lite"/>
    </source>
</evidence>
<dbReference type="EMBL" id="CAXKWB010020996">
    <property type="protein sequence ID" value="CAL4122916.1"/>
    <property type="molecule type" value="Genomic_DNA"/>
</dbReference>
<dbReference type="InterPro" id="IPR051868">
    <property type="entry name" value="ZN346_ZMAT4"/>
</dbReference>
<comment type="subcellular location">
    <subcellularLocation>
        <location evidence="1">Nucleus</location>
    </subcellularLocation>
</comment>
<keyword evidence="5" id="KW-0862">Zinc</keyword>
<dbReference type="GO" id="GO:0003676">
    <property type="term" value="F:nucleic acid binding"/>
    <property type="evidence" value="ECO:0007669"/>
    <property type="project" value="InterPro"/>
</dbReference>
<dbReference type="AlphaFoldDB" id="A0AAV2RG00"/>
<dbReference type="GO" id="GO:0008270">
    <property type="term" value="F:zinc ion binding"/>
    <property type="evidence" value="ECO:0007669"/>
    <property type="project" value="UniProtKB-KW"/>
</dbReference>
<evidence type="ECO:0000256" key="5">
    <source>
        <dbReference type="ARBA" id="ARBA00022833"/>
    </source>
</evidence>
<dbReference type="PROSITE" id="PS00028">
    <property type="entry name" value="ZINC_FINGER_C2H2_1"/>
    <property type="match status" value="1"/>
</dbReference>
<dbReference type="InterPro" id="IPR013087">
    <property type="entry name" value="Znf_C2H2_type"/>
</dbReference>
<dbReference type="InterPro" id="IPR003604">
    <property type="entry name" value="Matrin/U1-like-C_Znf_C2H2"/>
</dbReference>
<keyword evidence="3" id="KW-0677">Repeat</keyword>
<evidence type="ECO:0000313" key="10">
    <source>
        <dbReference type="Proteomes" id="UP001497623"/>
    </source>
</evidence>
<dbReference type="Proteomes" id="UP001497623">
    <property type="component" value="Unassembled WGS sequence"/>
</dbReference>
<keyword evidence="10" id="KW-1185">Reference proteome</keyword>
<reference evidence="9 10" key="1">
    <citation type="submission" date="2024-05" db="EMBL/GenBank/DDBJ databases">
        <authorList>
            <person name="Wallberg A."/>
        </authorList>
    </citation>
    <scope>NUCLEOTIDE SEQUENCE [LARGE SCALE GENOMIC DNA]</scope>
</reference>
<feature type="compositionally biased region" description="Gly residues" evidence="7">
    <location>
        <begin position="91"/>
        <end position="100"/>
    </location>
</feature>
<sequence length="162" mass="17602">MVNQGNNFNCDVCTLEFTSQAIMDAHLAGSKHQRRVQGNELLWKLQQTETCFTQDEETGKLTCLTCHVELTSPQLLEAHLLGTKHKNKVSGVGGNAGTGGNAAAPKRPADGSEPSPAKKRNPIPGTDKYFCDTCQTSCNSDAQWDQHLNSKKHLNKLANPGQ</sequence>
<dbReference type="SMART" id="SM00355">
    <property type="entry name" value="ZnF_C2H2"/>
    <property type="match status" value="3"/>
</dbReference>
<evidence type="ECO:0000256" key="1">
    <source>
        <dbReference type="ARBA" id="ARBA00004123"/>
    </source>
</evidence>
<name>A0AAV2RG00_MEGNR</name>
<dbReference type="PANTHER" id="PTHR46144:SF6">
    <property type="entry name" value="C2H2-TYPE DOMAIN-CONTAINING PROTEIN"/>
    <property type="match status" value="1"/>
</dbReference>
<evidence type="ECO:0000256" key="6">
    <source>
        <dbReference type="ARBA" id="ARBA00023242"/>
    </source>
</evidence>
<dbReference type="SUPFAM" id="SSF57667">
    <property type="entry name" value="beta-beta-alpha zinc fingers"/>
    <property type="match status" value="3"/>
</dbReference>
<accession>A0AAV2RG00</accession>
<dbReference type="SMART" id="SM00451">
    <property type="entry name" value="ZnF_U1"/>
    <property type="match status" value="3"/>
</dbReference>
<feature type="domain" description="C2H2-type" evidence="8">
    <location>
        <begin position="10"/>
        <end position="32"/>
    </location>
</feature>
<dbReference type="Gene3D" id="3.30.160.60">
    <property type="entry name" value="Classic Zinc Finger"/>
    <property type="match status" value="3"/>
</dbReference>
<gene>
    <name evidence="9" type="ORF">MNOR_LOCUS23625</name>
</gene>
<evidence type="ECO:0000256" key="3">
    <source>
        <dbReference type="ARBA" id="ARBA00022737"/>
    </source>
</evidence>
<evidence type="ECO:0000313" key="9">
    <source>
        <dbReference type="EMBL" id="CAL4122916.1"/>
    </source>
</evidence>
<organism evidence="9 10">
    <name type="scientific">Meganyctiphanes norvegica</name>
    <name type="common">Northern krill</name>
    <name type="synonym">Thysanopoda norvegica</name>
    <dbReference type="NCBI Taxonomy" id="48144"/>
    <lineage>
        <taxon>Eukaryota</taxon>
        <taxon>Metazoa</taxon>
        <taxon>Ecdysozoa</taxon>
        <taxon>Arthropoda</taxon>
        <taxon>Crustacea</taxon>
        <taxon>Multicrustacea</taxon>
        <taxon>Malacostraca</taxon>
        <taxon>Eumalacostraca</taxon>
        <taxon>Eucarida</taxon>
        <taxon>Euphausiacea</taxon>
        <taxon>Euphausiidae</taxon>
        <taxon>Meganyctiphanes</taxon>
    </lineage>
</organism>
<comment type="caution">
    <text evidence="9">The sequence shown here is derived from an EMBL/GenBank/DDBJ whole genome shotgun (WGS) entry which is preliminary data.</text>
</comment>
<dbReference type="PANTHER" id="PTHR46144">
    <property type="entry name" value="ZINC FINGER PROTEIN 385B-LIKE"/>
    <property type="match status" value="1"/>
</dbReference>
<dbReference type="GO" id="GO:0005634">
    <property type="term" value="C:nucleus"/>
    <property type="evidence" value="ECO:0007669"/>
    <property type="project" value="UniProtKB-SubCell"/>
</dbReference>
<dbReference type="Pfam" id="PF12874">
    <property type="entry name" value="zf-met"/>
    <property type="match status" value="3"/>
</dbReference>
<evidence type="ECO:0000256" key="2">
    <source>
        <dbReference type="ARBA" id="ARBA00022723"/>
    </source>
</evidence>
<evidence type="ECO:0000256" key="4">
    <source>
        <dbReference type="ARBA" id="ARBA00022771"/>
    </source>
</evidence>
<protein>
    <recommendedName>
        <fullName evidence="8">C2H2-type domain-containing protein</fullName>
    </recommendedName>
</protein>
<evidence type="ECO:0000259" key="8">
    <source>
        <dbReference type="PROSITE" id="PS00028"/>
    </source>
</evidence>
<feature type="region of interest" description="Disordered" evidence="7">
    <location>
        <begin position="86"/>
        <end position="125"/>
    </location>
</feature>
<keyword evidence="2" id="KW-0479">Metal-binding</keyword>
<keyword evidence="6" id="KW-0539">Nucleus</keyword>
<keyword evidence="4" id="KW-0863">Zinc-finger</keyword>